<evidence type="ECO:0000256" key="1">
    <source>
        <dbReference type="SAM" id="MobiDB-lite"/>
    </source>
</evidence>
<feature type="compositionally biased region" description="Low complexity" evidence="1">
    <location>
        <begin position="134"/>
        <end position="148"/>
    </location>
</feature>
<feature type="region of interest" description="Disordered" evidence="1">
    <location>
        <begin position="258"/>
        <end position="277"/>
    </location>
</feature>
<dbReference type="Gramene" id="RZC63075">
    <property type="protein sequence ID" value="RZC63075"/>
    <property type="gene ID" value="C5167_024823"/>
</dbReference>
<sequence>MPSTTKPRSASVNNGRRANEFVTDAVDERLDGQRAKEILTDVVVERFNAVALSKQRDEDAGILDADGDSDVLIVEDQTLPTDSNEGAGILDADGNSKYKTVEEQSLPFSSEKVAASSGKRKHDEVQRQVSDPHSGSNNANGNGQGSTSRPSSTRIPIIFDKYGRPCDFESEEFATDIGRMVRAHCRPAFESWKKVPFSMKDNIWKDVVARYIISGIHKPNVFSKANKAWRTWRHQLTNKDLNRRKTDFKAAMFVDTHGSKTENDPGSSSISDIKTAPGASNLPARSCLALDGSISPACSSSASSPTSYKLWCLMH</sequence>
<protein>
    <submittedName>
        <fullName evidence="2">Uncharacterized protein</fullName>
    </submittedName>
</protein>
<reference evidence="2 3" key="1">
    <citation type="journal article" date="2018" name="Science">
        <title>The opium poppy genome and morphinan production.</title>
        <authorList>
            <person name="Guo L."/>
            <person name="Winzer T."/>
            <person name="Yang X."/>
            <person name="Li Y."/>
            <person name="Ning Z."/>
            <person name="He Z."/>
            <person name="Teodor R."/>
            <person name="Lu Y."/>
            <person name="Bowser T.A."/>
            <person name="Graham I.A."/>
            <person name="Ye K."/>
        </authorList>
    </citation>
    <scope>NUCLEOTIDE SEQUENCE [LARGE SCALE GENOMIC DNA]</scope>
    <source>
        <strain evidence="3">cv. HN1</strain>
        <tissue evidence="2">Leaves</tissue>
    </source>
</reference>
<evidence type="ECO:0000313" key="2">
    <source>
        <dbReference type="EMBL" id="RZC63075.1"/>
    </source>
</evidence>
<proteinExistence type="predicted"/>
<dbReference type="EMBL" id="CM010719">
    <property type="protein sequence ID" value="RZC63075.1"/>
    <property type="molecule type" value="Genomic_DNA"/>
</dbReference>
<evidence type="ECO:0000313" key="3">
    <source>
        <dbReference type="Proteomes" id="UP000316621"/>
    </source>
</evidence>
<organism evidence="2 3">
    <name type="scientific">Papaver somniferum</name>
    <name type="common">Opium poppy</name>
    <dbReference type="NCBI Taxonomy" id="3469"/>
    <lineage>
        <taxon>Eukaryota</taxon>
        <taxon>Viridiplantae</taxon>
        <taxon>Streptophyta</taxon>
        <taxon>Embryophyta</taxon>
        <taxon>Tracheophyta</taxon>
        <taxon>Spermatophyta</taxon>
        <taxon>Magnoliopsida</taxon>
        <taxon>Ranunculales</taxon>
        <taxon>Papaveraceae</taxon>
        <taxon>Papaveroideae</taxon>
        <taxon>Papaver</taxon>
    </lineage>
</organism>
<name>A0A4Y7JTQ9_PAPSO</name>
<dbReference type="PANTHER" id="PTHR33018">
    <property type="entry name" value="OS10G0338966 PROTEIN-RELATED"/>
    <property type="match status" value="1"/>
</dbReference>
<dbReference type="PANTHER" id="PTHR33018:SF34">
    <property type="entry name" value="OS02G0472350 PROTEIN"/>
    <property type="match status" value="1"/>
</dbReference>
<dbReference type="Proteomes" id="UP000316621">
    <property type="component" value="Chromosome 5"/>
</dbReference>
<feature type="region of interest" description="Disordered" evidence="1">
    <location>
        <begin position="102"/>
        <end position="154"/>
    </location>
</feature>
<dbReference type="AlphaFoldDB" id="A0A4Y7JTQ9"/>
<accession>A0A4Y7JTQ9</accession>
<keyword evidence="3" id="KW-1185">Reference proteome</keyword>
<gene>
    <name evidence="2" type="ORF">C5167_024823</name>
</gene>